<dbReference type="EMBL" id="GILB01007038">
    <property type="protein sequence ID" value="NUU87371.1"/>
    <property type="molecule type" value="Transcribed_RNA"/>
</dbReference>
<dbReference type="AlphaFoldDB" id="A0A6M2ERT0"/>
<name>A0A6M2ERT0_9ROSI</name>
<accession>A0A6M2ERT0</accession>
<proteinExistence type="predicted"/>
<evidence type="ECO:0000313" key="1">
    <source>
        <dbReference type="EMBL" id="NUU87371.1"/>
    </source>
</evidence>
<organism evidence="1">
    <name type="scientific">Populus davidiana</name>
    <dbReference type="NCBI Taxonomy" id="266767"/>
    <lineage>
        <taxon>Eukaryota</taxon>
        <taxon>Viridiplantae</taxon>
        <taxon>Streptophyta</taxon>
        <taxon>Embryophyta</taxon>
        <taxon>Tracheophyta</taxon>
        <taxon>Spermatophyta</taxon>
        <taxon>Magnoliopsida</taxon>
        <taxon>eudicotyledons</taxon>
        <taxon>Gunneridae</taxon>
        <taxon>Pentapetalae</taxon>
        <taxon>rosids</taxon>
        <taxon>fabids</taxon>
        <taxon>Malpighiales</taxon>
        <taxon>Salicaceae</taxon>
        <taxon>Saliceae</taxon>
        <taxon>Populus</taxon>
    </lineage>
</organism>
<sequence length="101" mass="11256">MSPPILTVMRGIINQMFSALTATLARLGCWTTSRVIGRRWLLSTSYSLCSSSLCTPLDAVHSGTTEAKMHTFLDGSTLNLGEFYLLPAWMQKVTRRISCRQ</sequence>
<protein>
    <submittedName>
        <fullName evidence="1">Uncharacterized protein</fullName>
    </submittedName>
</protein>
<reference evidence="1" key="1">
    <citation type="submission" date="2020-03" db="EMBL/GenBank/DDBJ databases">
        <authorList>
            <person name="Zhang R."/>
        </authorList>
    </citation>
    <scope>NUCLEOTIDE SEQUENCE</scope>
</reference>